<feature type="transmembrane region" description="Helical" evidence="1">
    <location>
        <begin position="160"/>
        <end position="180"/>
    </location>
</feature>
<feature type="domain" description="EamA" evidence="2">
    <location>
        <begin position="9"/>
        <end position="143"/>
    </location>
</feature>
<feature type="transmembrane region" description="Helical" evidence="1">
    <location>
        <begin position="71"/>
        <end position="89"/>
    </location>
</feature>
<organism evidence="3 4">
    <name type="scientific">Pseudomonas putida</name>
    <name type="common">Arthrobacter siderocapsulatus</name>
    <dbReference type="NCBI Taxonomy" id="303"/>
    <lineage>
        <taxon>Bacteria</taxon>
        <taxon>Pseudomonadati</taxon>
        <taxon>Pseudomonadota</taxon>
        <taxon>Gammaproteobacteria</taxon>
        <taxon>Pseudomonadales</taxon>
        <taxon>Pseudomonadaceae</taxon>
        <taxon>Pseudomonas</taxon>
    </lineage>
</organism>
<name>A0A9X8ENK1_PSEPU</name>
<dbReference type="RefSeq" id="WP_123752709.1">
    <property type="nucleotide sequence ID" value="NZ_RJUR01000011.1"/>
</dbReference>
<evidence type="ECO:0000259" key="2">
    <source>
        <dbReference type="Pfam" id="PF00892"/>
    </source>
</evidence>
<dbReference type="Pfam" id="PF00892">
    <property type="entry name" value="EamA"/>
    <property type="match status" value="1"/>
</dbReference>
<feature type="transmembrane region" description="Helical" evidence="1">
    <location>
        <begin position="7"/>
        <end position="27"/>
    </location>
</feature>
<accession>A0A9X8ENK1</accession>
<dbReference type="InterPro" id="IPR037185">
    <property type="entry name" value="EmrE-like"/>
</dbReference>
<sequence length="319" mass="33131">MFADRSLVKGLGYGVAAGVCWGVIFLGPELTPGLSGVQFAVLRFLCYGLFSLVLLMPRLQRVCAQLTRADWVSLFWLSLVGNLVYYSLVGSGVQLVGIATTSLIVGLIPVLVTLAGRHDANAVPVRRLIPSLTLAMAGVALISLDALHSGADTRTSSGQVIAGLLCAVGALVSWSWYAVANARRLALVGGVSSHDWALLTGLMTGAQALVLAIPVLGPEVAAHGAATWVHFVLVAAGVALLSSVVGGAFWNQASRLLPLALSGQVLVVETLAALLFGFLWEQRLPGALELVAIALLVGGVVWCLNCHRSDTTSATATSS</sequence>
<dbReference type="GO" id="GO:0016020">
    <property type="term" value="C:membrane"/>
    <property type="evidence" value="ECO:0007669"/>
    <property type="project" value="InterPro"/>
</dbReference>
<evidence type="ECO:0000313" key="4">
    <source>
        <dbReference type="Proteomes" id="UP000269115"/>
    </source>
</evidence>
<keyword evidence="1" id="KW-0472">Membrane</keyword>
<comment type="caution">
    <text evidence="3">The sequence shown here is derived from an EMBL/GenBank/DDBJ whole genome shotgun (WGS) entry which is preliminary data.</text>
</comment>
<keyword evidence="1" id="KW-1133">Transmembrane helix</keyword>
<feature type="transmembrane region" description="Helical" evidence="1">
    <location>
        <begin position="196"/>
        <end position="216"/>
    </location>
</feature>
<feature type="transmembrane region" description="Helical" evidence="1">
    <location>
        <begin position="128"/>
        <end position="148"/>
    </location>
</feature>
<dbReference type="EMBL" id="RJUR01000011">
    <property type="protein sequence ID" value="ROQ53393.1"/>
    <property type="molecule type" value="Genomic_DNA"/>
</dbReference>
<feature type="transmembrane region" description="Helical" evidence="1">
    <location>
        <begin position="39"/>
        <end position="59"/>
    </location>
</feature>
<dbReference type="InterPro" id="IPR000620">
    <property type="entry name" value="EamA_dom"/>
</dbReference>
<proteinExistence type="predicted"/>
<dbReference type="SUPFAM" id="SSF103481">
    <property type="entry name" value="Multidrug resistance efflux transporter EmrE"/>
    <property type="match status" value="1"/>
</dbReference>
<feature type="transmembrane region" description="Helical" evidence="1">
    <location>
        <begin position="286"/>
        <end position="304"/>
    </location>
</feature>
<evidence type="ECO:0000256" key="1">
    <source>
        <dbReference type="SAM" id="Phobius"/>
    </source>
</evidence>
<evidence type="ECO:0000313" key="3">
    <source>
        <dbReference type="EMBL" id="ROQ53393.1"/>
    </source>
</evidence>
<gene>
    <name evidence="3" type="ORF">EDF85_1151</name>
</gene>
<reference evidence="3 4" key="1">
    <citation type="submission" date="2018-11" db="EMBL/GenBank/DDBJ databases">
        <title>Genomic analyses of the natural microbiome of Caenorhabditis elegans.</title>
        <authorList>
            <person name="Samuel B."/>
        </authorList>
    </citation>
    <scope>NUCLEOTIDE SEQUENCE [LARGE SCALE GENOMIC DNA]</scope>
    <source>
        <strain evidence="3 4">BIGb0473</strain>
    </source>
</reference>
<dbReference type="AlphaFoldDB" id="A0A9X8ENK1"/>
<feature type="transmembrane region" description="Helical" evidence="1">
    <location>
        <begin position="95"/>
        <end position="116"/>
    </location>
</feature>
<dbReference type="Proteomes" id="UP000269115">
    <property type="component" value="Unassembled WGS sequence"/>
</dbReference>
<feature type="transmembrane region" description="Helical" evidence="1">
    <location>
        <begin position="257"/>
        <end position="280"/>
    </location>
</feature>
<keyword evidence="1" id="KW-0812">Transmembrane</keyword>
<feature type="transmembrane region" description="Helical" evidence="1">
    <location>
        <begin position="228"/>
        <end position="250"/>
    </location>
</feature>
<protein>
    <submittedName>
        <fullName evidence="3">EamA-like transporter family protein</fullName>
    </submittedName>
</protein>